<gene>
    <name evidence="2" type="ORF">OCK74_16475</name>
</gene>
<dbReference type="Proteomes" id="UP001155483">
    <property type="component" value="Unassembled WGS sequence"/>
</dbReference>
<proteinExistence type="predicted"/>
<keyword evidence="1" id="KW-0732">Signal</keyword>
<reference evidence="2" key="1">
    <citation type="submission" date="2022-09" db="EMBL/GenBank/DDBJ databases">
        <authorList>
            <person name="Yuan C."/>
            <person name="Ke Z."/>
        </authorList>
    </citation>
    <scope>NUCLEOTIDE SEQUENCE</scope>
    <source>
        <strain evidence="2">LB-8</strain>
    </source>
</reference>
<organism evidence="2 3">
    <name type="scientific">Paraflavisolibacter caeni</name>
    <dbReference type="NCBI Taxonomy" id="2982496"/>
    <lineage>
        <taxon>Bacteria</taxon>
        <taxon>Pseudomonadati</taxon>
        <taxon>Bacteroidota</taxon>
        <taxon>Chitinophagia</taxon>
        <taxon>Chitinophagales</taxon>
        <taxon>Chitinophagaceae</taxon>
        <taxon>Paraflavisolibacter</taxon>
    </lineage>
</organism>
<comment type="caution">
    <text evidence="2">The sequence shown here is derived from an EMBL/GenBank/DDBJ whole genome shotgun (WGS) entry which is preliminary data.</text>
</comment>
<evidence type="ECO:0000256" key="1">
    <source>
        <dbReference type="SAM" id="SignalP"/>
    </source>
</evidence>
<accession>A0A9X3B8G9</accession>
<name>A0A9X3B8G9_9BACT</name>
<feature type="signal peptide" evidence="1">
    <location>
        <begin position="1"/>
        <end position="24"/>
    </location>
</feature>
<feature type="chain" id="PRO_5040820678" evidence="1">
    <location>
        <begin position="25"/>
        <end position="133"/>
    </location>
</feature>
<keyword evidence="3" id="KW-1185">Reference proteome</keyword>
<evidence type="ECO:0000313" key="3">
    <source>
        <dbReference type="Proteomes" id="UP001155483"/>
    </source>
</evidence>
<sequence>MRLVGIYLLSLFFLLLGGHENAQATAHAYKVFYSPAQSIGKGQQAEQLTTNQEYFVTTIVDLVDESVDLFSDDDEGDENLFKKRILLAKTFLAFSYAFILNYSYHSSEDTLPICEHLSTINSHKYIVQRVLRI</sequence>
<protein>
    <submittedName>
        <fullName evidence="2">Uncharacterized protein</fullName>
    </submittedName>
</protein>
<dbReference type="AlphaFoldDB" id="A0A9X3B8G9"/>
<evidence type="ECO:0000313" key="2">
    <source>
        <dbReference type="EMBL" id="MCU7550715.1"/>
    </source>
</evidence>
<reference evidence="2" key="2">
    <citation type="submission" date="2023-04" db="EMBL/GenBank/DDBJ databases">
        <title>Paracnuella aquatica gen. nov., sp. nov., a member of the family Chitinophagaceae isolated from a hot spring.</title>
        <authorList>
            <person name="Wang C."/>
        </authorList>
    </citation>
    <scope>NUCLEOTIDE SEQUENCE</scope>
    <source>
        <strain evidence="2">LB-8</strain>
    </source>
</reference>
<dbReference type="RefSeq" id="WP_279298153.1">
    <property type="nucleotide sequence ID" value="NZ_JAOTIF010000014.1"/>
</dbReference>
<dbReference type="EMBL" id="JAOTIF010000014">
    <property type="protein sequence ID" value="MCU7550715.1"/>
    <property type="molecule type" value="Genomic_DNA"/>
</dbReference>